<feature type="compositionally biased region" description="Polar residues" evidence="5">
    <location>
        <begin position="142"/>
        <end position="159"/>
    </location>
</feature>
<dbReference type="InterPro" id="IPR024079">
    <property type="entry name" value="MetalloPept_cat_dom_sf"/>
</dbReference>
<evidence type="ECO:0000259" key="6">
    <source>
        <dbReference type="SMART" id="SM00235"/>
    </source>
</evidence>
<protein>
    <recommendedName>
        <fullName evidence="6">Peptidase metallopeptidase domain-containing protein</fullName>
    </recommendedName>
</protein>
<evidence type="ECO:0000256" key="2">
    <source>
        <dbReference type="ARBA" id="ARBA00022723"/>
    </source>
</evidence>
<dbReference type="InterPro" id="IPR006026">
    <property type="entry name" value="Peptidase_Metallo"/>
</dbReference>
<keyword evidence="4" id="KW-0862">Zinc</keyword>
<organism evidence="7 8">
    <name type="scientific">Lasiosphaeria hispida</name>
    <dbReference type="NCBI Taxonomy" id="260671"/>
    <lineage>
        <taxon>Eukaryota</taxon>
        <taxon>Fungi</taxon>
        <taxon>Dikarya</taxon>
        <taxon>Ascomycota</taxon>
        <taxon>Pezizomycotina</taxon>
        <taxon>Sordariomycetes</taxon>
        <taxon>Sordariomycetidae</taxon>
        <taxon>Sordariales</taxon>
        <taxon>Lasiosphaeriaceae</taxon>
        <taxon>Lasiosphaeria</taxon>
    </lineage>
</organism>
<dbReference type="SUPFAM" id="SSF55486">
    <property type="entry name" value="Metalloproteases ('zincins'), catalytic domain"/>
    <property type="match status" value="1"/>
</dbReference>
<dbReference type="Gene3D" id="3.40.390.10">
    <property type="entry name" value="Collagenase (Catalytic Domain)"/>
    <property type="match status" value="1"/>
</dbReference>
<sequence>MDNTKPSPLFPWSHLGTLQVITEHSESLRFVSANDTTTSPASSCSRSETSLTVLSDAGGINLSVSTDLTEYTGNEPAAEPPATCTFPSFGVNPAKEEKCDSDLLGLTLPIIHDGGQPERAAEVDDSDLIGCDSGHATPWRCDSTTGSPRITLGSGSLSPRSDEGRDGDASSDGLASVRVGIWNEIYRWEKGSTLTYNIDTRSFLGNCADATLVEESTRKAITAWREIDVTFRQVPSSEPSTFTFQYGGAGSNGDLAVAFLPHEYPRKRNVVVYDNLLAKEYRPYAVNVLSHELGHLLGLRHEFQTPVEIQHPSVQIGHDNSASVMNYFPDLSLMVVGDRDIEETKILYSLPRSYKGWTVKVVKPLRV</sequence>
<keyword evidence="3" id="KW-0378">Hydrolase</keyword>
<keyword evidence="1" id="KW-0645">Protease</keyword>
<evidence type="ECO:0000313" key="7">
    <source>
        <dbReference type="EMBL" id="KAK3345863.1"/>
    </source>
</evidence>
<keyword evidence="2" id="KW-0479">Metal-binding</keyword>
<reference evidence="7" key="1">
    <citation type="journal article" date="2023" name="Mol. Phylogenet. Evol.">
        <title>Genome-scale phylogeny and comparative genomics of the fungal order Sordariales.</title>
        <authorList>
            <person name="Hensen N."/>
            <person name="Bonometti L."/>
            <person name="Westerberg I."/>
            <person name="Brannstrom I.O."/>
            <person name="Guillou S."/>
            <person name="Cros-Aarteil S."/>
            <person name="Calhoun S."/>
            <person name="Haridas S."/>
            <person name="Kuo A."/>
            <person name="Mondo S."/>
            <person name="Pangilinan J."/>
            <person name="Riley R."/>
            <person name="LaButti K."/>
            <person name="Andreopoulos B."/>
            <person name="Lipzen A."/>
            <person name="Chen C."/>
            <person name="Yan M."/>
            <person name="Daum C."/>
            <person name="Ng V."/>
            <person name="Clum A."/>
            <person name="Steindorff A."/>
            <person name="Ohm R.A."/>
            <person name="Martin F."/>
            <person name="Silar P."/>
            <person name="Natvig D.O."/>
            <person name="Lalanne C."/>
            <person name="Gautier V."/>
            <person name="Ament-Velasquez S.L."/>
            <person name="Kruys A."/>
            <person name="Hutchinson M.I."/>
            <person name="Powell A.J."/>
            <person name="Barry K."/>
            <person name="Miller A.N."/>
            <person name="Grigoriev I.V."/>
            <person name="Debuchy R."/>
            <person name="Gladieux P."/>
            <person name="Hiltunen Thoren M."/>
            <person name="Johannesson H."/>
        </authorList>
    </citation>
    <scope>NUCLEOTIDE SEQUENCE</scope>
    <source>
        <strain evidence="7">CBS 955.72</strain>
    </source>
</reference>
<evidence type="ECO:0000256" key="4">
    <source>
        <dbReference type="ARBA" id="ARBA00022833"/>
    </source>
</evidence>
<dbReference type="GO" id="GO:0006508">
    <property type="term" value="P:proteolysis"/>
    <property type="evidence" value="ECO:0007669"/>
    <property type="project" value="UniProtKB-KW"/>
</dbReference>
<evidence type="ECO:0000256" key="3">
    <source>
        <dbReference type="ARBA" id="ARBA00022801"/>
    </source>
</evidence>
<dbReference type="Pfam" id="PF00413">
    <property type="entry name" value="Peptidase_M10"/>
    <property type="match status" value="1"/>
</dbReference>
<comment type="caution">
    <text evidence="7">The sequence shown here is derived from an EMBL/GenBank/DDBJ whole genome shotgun (WGS) entry which is preliminary data.</text>
</comment>
<proteinExistence type="predicted"/>
<dbReference type="SMART" id="SM00235">
    <property type="entry name" value="ZnMc"/>
    <property type="match status" value="1"/>
</dbReference>
<dbReference type="GO" id="GO:0004222">
    <property type="term" value="F:metalloendopeptidase activity"/>
    <property type="evidence" value="ECO:0007669"/>
    <property type="project" value="InterPro"/>
</dbReference>
<dbReference type="AlphaFoldDB" id="A0AAJ0HA87"/>
<evidence type="ECO:0000256" key="5">
    <source>
        <dbReference type="SAM" id="MobiDB-lite"/>
    </source>
</evidence>
<name>A0AAJ0HA87_9PEZI</name>
<dbReference type="GO" id="GO:0031012">
    <property type="term" value="C:extracellular matrix"/>
    <property type="evidence" value="ECO:0007669"/>
    <property type="project" value="InterPro"/>
</dbReference>
<dbReference type="EMBL" id="JAUIQD010000006">
    <property type="protein sequence ID" value="KAK3345863.1"/>
    <property type="molecule type" value="Genomic_DNA"/>
</dbReference>
<evidence type="ECO:0000313" key="8">
    <source>
        <dbReference type="Proteomes" id="UP001275084"/>
    </source>
</evidence>
<dbReference type="InterPro" id="IPR001818">
    <property type="entry name" value="Pept_M10_metallopeptidase"/>
</dbReference>
<dbReference type="Proteomes" id="UP001275084">
    <property type="component" value="Unassembled WGS sequence"/>
</dbReference>
<gene>
    <name evidence="7" type="ORF">B0T25DRAFT_265166</name>
</gene>
<dbReference type="GO" id="GO:0008270">
    <property type="term" value="F:zinc ion binding"/>
    <property type="evidence" value="ECO:0007669"/>
    <property type="project" value="InterPro"/>
</dbReference>
<reference evidence="7" key="2">
    <citation type="submission" date="2023-06" db="EMBL/GenBank/DDBJ databases">
        <authorList>
            <consortium name="Lawrence Berkeley National Laboratory"/>
            <person name="Haridas S."/>
            <person name="Hensen N."/>
            <person name="Bonometti L."/>
            <person name="Westerberg I."/>
            <person name="Brannstrom I.O."/>
            <person name="Guillou S."/>
            <person name="Cros-Aarteil S."/>
            <person name="Calhoun S."/>
            <person name="Kuo A."/>
            <person name="Mondo S."/>
            <person name="Pangilinan J."/>
            <person name="Riley R."/>
            <person name="Labutti K."/>
            <person name="Andreopoulos B."/>
            <person name="Lipzen A."/>
            <person name="Chen C."/>
            <person name="Yanf M."/>
            <person name="Daum C."/>
            <person name="Ng V."/>
            <person name="Clum A."/>
            <person name="Steindorff A."/>
            <person name="Ohm R."/>
            <person name="Martin F."/>
            <person name="Silar P."/>
            <person name="Natvig D."/>
            <person name="Lalanne C."/>
            <person name="Gautier V."/>
            <person name="Ament-Velasquez S.L."/>
            <person name="Kruys A."/>
            <person name="Hutchinson M.I."/>
            <person name="Powell A.J."/>
            <person name="Barry K."/>
            <person name="Miller A.N."/>
            <person name="Grigoriev I.V."/>
            <person name="Debuchy R."/>
            <person name="Gladieux P."/>
            <person name="Thoren M.H."/>
            <person name="Johannesson H."/>
        </authorList>
    </citation>
    <scope>NUCLEOTIDE SEQUENCE</scope>
    <source>
        <strain evidence="7">CBS 955.72</strain>
    </source>
</reference>
<evidence type="ECO:0000256" key="1">
    <source>
        <dbReference type="ARBA" id="ARBA00022670"/>
    </source>
</evidence>
<keyword evidence="8" id="KW-1185">Reference proteome</keyword>
<accession>A0AAJ0HA87</accession>
<feature type="domain" description="Peptidase metallopeptidase" evidence="6">
    <location>
        <begin position="184"/>
        <end position="330"/>
    </location>
</feature>
<feature type="region of interest" description="Disordered" evidence="5">
    <location>
        <begin position="140"/>
        <end position="172"/>
    </location>
</feature>